<dbReference type="HAMAP" id="MF_01526">
    <property type="entry name" value="UPF0342"/>
    <property type="match status" value="1"/>
</dbReference>
<dbReference type="InterPro" id="IPR010368">
    <property type="entry name" value="Com_YlbF"/>
</dbReference>
<name>A0ABR5TL97_9BACL</name>
<dbReference type="Pfam" id="PF06133">
    <property type="entry name" value="Com_YlbF"/>
    <property type="match status" value="1"/>
</dbReference>
<dbReference type="EMBL" id="LSDB01000052">
    <property type="protein sequence ID" value="KXB57090.1"/>
    <property type="molecule type" value="Genomic_DNA"/>
</dbReference>
<reference evidence="2 3" key="1">
    <citation type="submission" date="2016-01" db="EMBL/GenBank/DDBJ databases">
        <authorList>
            <person name="Mitreva M."/>
            <person name="Pepin K.H."/>
            <person name="Mihindukulasuriya K.A."/>
            <person name="Fulton R."/>
            <person name="Fronick C."/>
            <person name="O'Laughlin M."/>
            <person name="Miner T."/>
            <person name="Herter B."/>
            <person name="Rosa B.A."/>
            <person name="Cordes M."/>
            <person name="Tomlinson C."/>
            <person name="Wollam A."/>
            <person name="Palsikar V.B."/>
            <person name="Mardis E.R."/>
            <person name="Wilson R.K."/>
        </authorList>
    </citation>
    <scope>NUCLEOTIDE SEQUENCE [LARGE SCALE GENOMIC DNA]</scope>
    <source>
        <strain evidence="2 3">KA00071</strain>
    </source>
</reference>
<dbReference type="SUPFAM" id="SSF158622">
    <property type="entry name" value="YheA/YmcA-like"/>
    <property type="match status" value="1"/>
</dbReference>
<dbReference type="RefSeq" id="WP_066130611.1">
    <property type="nucleotide sequence ID" value="NZ_KQ959899.1"/>
</dbReference>
<evidence type="ECO:0000313" key="2">
    <source>
        <dbReference type="EMBL" id="KXB57090.1"/>
    </source>
</evidence>
<comment type="caution">
    <text evidence="2">The sequence shown here is derived from an EMBL/GenBank/DDBJ whole genome shotgun (WGS) entry which is preliminary data.</text>
</comment>
<protein>
    <recommendedName>
        <fullName evidence="1">UPF0342 protein HMPREF1871_01001</fullName>
    </recommendedName>
</protein>
<dbReference type="Gene3D" id="1.20.1500.10">
    <property type="entry name" value="YheA/YmcA-like"/>
    <property type="match status" value="1"/>
</dbReference>
<dbReference type="Proteomes" id="UP000070467">
    <property type="component" value="Unassembled WGS sequence"/>
</dbReference>
<sequence>MTNIYDKANELEKVLREDENFKSLEKAFKDLAEKEESKNIYDNFLKKQQEYMALLQSGKKPSDEEIKNLQELQKQVFEDKTVSNLIQIQQRLQVTLEDINKIIFKPIEELFNNFK</sequence>
<gene>
    <name evidence="2" type="ORF">HMPREF1871_01001</name>
</gene>
<comment type="similarity">
    <text evidence="1">Belongs to the UPF0342 family.</text>
</comment>
<keyword evidence="3" id="KW-1185">Reference proteome</keyword>
<evidence type="ECO:0000256" key="1">
    <source>
        <dbReference type="HAMAP-Rule" id="MF_01526"/>
    </source>
</evidence>
<organism evidence="2 3">
    <name type="scientific">Gemelliphila asaccharolytica</name>
    <dbReference type="NCBI Taxonomy" id="502393"/>
    <lineage>
        <taxon>Bacteria</taxon>
        <taxon>Bacillati</taxon>
        <taxon>Bacillota</taxon>
        <taxon>Bacilli</taxon>
        <taxon>Bacillales</taxon>
        <taxon>Gemellaceae</taxon>
        <taxon>Gemelliphila</taxon>
    </lineage>
</organism>
<dbReference type="InterPro" id="IPR023378">
    <property type="entry name" value="YheA/YmcA-like_dom_sf"/>
</dbReference>
<proteinExistence type="inferred from homology"/>
<evidence type="ECO:0000313" key="3">
    <source>
        <dbReference type="Proteomes" id="UP000070467"/>
    </source>
</evidence>
<accession>A0ABR5TL97</accession>